<dbReference type="PANTHER" id="PTHR46401">
    <property type="entry name" value="GLYCOSYLTRANSFERASE WBBK-RELATED"/>
    <property type="match status" value="1"/>
</dbReference>
<feature type="domain" description="Glycosyltransferase subfamily 4-like N-terminal" evidence="3">
    <location>
        <begin position="134"/>
        <end position="187"/>
    </location>
</feature>
<keyword evidence="4" id="KW-0328">Glycosyltransferase</keyword>
<gene>
    <name evidence="4" type="ordered locus">RB10434</name>
</gene>
<keyword evidence="1" id="KW-0808">Transferase</keyword>
<organism evidence="4 5">
    <name type="scientific">Rhodopirellula baltica (strain DSM 10527 / NCIMB 13988 / SH1)</name>
    <dbReference type="NCBI Taxonomy" id="243090"/>
    <lineage>
        <taxon>Bacteria</taxon>
        <taxon>Pseudomonadati</taxon>
        <taxon>Planctomycetota</taxon>
        <taxon>Planctomycetia</taxon>
        <taxon>Pirellulales</taxon>
        <taxon>Pirellulaceae</taxon>
        <taxon>Rhodopirellula</taxon>
    </lineage>
</organism>
<name>Q7UF02_RHOBA</name>
<dbReference type="CAZy" id="GT4">
    <property type="family name" value="Glycosyltransferase Family 4"/>
</dbReference>
<evidence type="ECO:0000313" key="4">
    <source>
        <dbReference type="EMBL" id="CAD78881.1"/>
    </source>
</evidence>
<evidence type="ECO:0000313" key="5">
    <source>
        <dbReference type="Proteomes" id="UP000001025"/>
    </source>
</evidence>
<proteinExistence type="predicted"/>
<dbReference type="GO" id="GO:0009103">
    <property type="term" value="P:lipopolysaccharide biosynthetic process"/>
    <property type="evidence" value="ECO:0000318"/>
    <property type="project" value="GO_Central"/>
</dbReference>
<dbReference type="Pfam" id="PF13439">
    <property type="entry name" value="Glyco_transf_4"/>
    <property type="match status" value="1"/>
</dbReference>
<protein>
    <submittedName>
        <fullName evidence="4">Mannosyltransferase</fullName>
    </submittedName>
</protein>
<dbReference type="STRING" id="243090.RB10434"/>
<dbReference type="HOGENOM" id="CLU_009583_27_2_0"/>
<dbReference type="SUPFAM" id="SSF53756">
    <property type="entry name" value="UDP-Glycosyltransferase/glycogen phosphorylase"/>
    <property type="match status" value="1"/>
</dbReference>
<dbReference type="GO" id="GO:0016757">
    <property type="term" value="F:glycosyltransferase activity"/>
    <property type="evidence" value="ECO:0000318"/>
    <property type="project" value="GO_Central"/>
</dbReference>
<dbReference type="EMBL" id="BX294151">
    <property type="protein sequence ID" value="CAD78881.1"/>
    <property type="molecule type" value="Genomic_DNA"/>
</dbReference>
<dbReference type="Pfam" id="PF00534">
    <property type="entry name" value="Glycos_transf_1"/>
    <property type="match status" value="1"/>
</dbReference>
<dbReference type="InterPro" id="IPR028098">
    <property type="entry name" value="Glyco_trans_4-like_N"/>
</dbReference>
<evidence type="ECO:0000259" key="2">
    <source>
        <dbReference type="Pfam" id="PF00534"/>
    </source>
</evidence>
<keyword evidence="5" id="KW-1185">Reference proteome</keyword>
<dbReference type="EnsemblBacteria" id="CAD78881">
    <property type="protein sequence ID" value="CAD78881"/>
    <property type="gene ID" value="RB10434"/>
</dbReference>
<dbReference type="PANTHER" id="PTHR46401:SF2">
    <property type="entry name" value="GLYCOSYLTRANSFERASE WBBK-RELATED"/>
    <property type="match status" value="1"/>
</dbReference>
<dbReference type="InParanoid" id="Q7UF02"/>
<dbReference type="Gene3D" id="3.40.50.2000">
    <property type="entry name" value="Glycogen Phosphorylase B"/>
    <property type="match status" value="2"/>
</dbReference>
<dbReference type="Proteomes" id="UP000001025">
    <property type="component" value="Chromosome"/>
</dbReference>
<dbReference type="eggNOG" id="COG0438">
    <property type="taxonomic scope" value="Bacteria"/>
</dbReference>
<evidence type="ECO:0000259" key="3">
    <source>
        <dbReference type="Pfam" id="PF13439"/>
    </source>
</evidence>
<dbReference type="PATRIC" id="fig|243090.15.peg.5046"/>
<dbReference type="InterPro" id="IPR001296">
    <property type="entry name" value="Glyco_trans_1"/>
</dbReference>
<accession>Q7UF02</accession>
<feature type="domain" description="Glycosyl transferase family 1" evidence="2">
    <location>
        <begin position="202"/>
        <end position="353"/>
    </location>
</feature>
<sequence length="379" mass="42048">MWLSACKHRSEFSMTNNDRPQDIMLNGRFLTRPSTGVERVAHELWNSVTQRLEQKPGRLKGACSIAIPNAACGEPKTSSRILKGRTSGQFWEQVELPFQAKNALLLNLCNLAPVTVSNQLVMIHDAQVFLTPESYSLAFRNWYRWILPQLGHRAKYVATVSEYSRQQLESFGVVPKGKAMVIPNGGDHILRVKACDDILSKHKIQQNGYFLAIGSLSPHKNIRVLLEALALRKNKKHPLIVAGGGNNAVFQKHFTGAHKDAKFIGRVTDQELKALYQNAKALLFPSIFEGFGLPPIEAMYCGCPVVASNTAAIPETCGSAALYRDPRDGEAWSDALDQIAGNESIRERMSINGHLRCIEYTWEASADKIATAILPKCSH</sequence>
<dbReference type="AlphaFoldDB" id="Q7UF02"/>
<dbReference type="OrthoDB" id="283384at2"/>
<dbReference type="KEGG" id="rba:RB10434"/>
<reference evidence="4 5" key="1">
    <citation type="journal article" date="2003" name="Proc. Natl. Acad. Sci. U.S.A.">
        <title>Complete genome sequence of the marine planctomycete Pirellula sp. strain 1.</title>
        <authorList>
            <person name="Gloeckner F.O."/>
            <person name="Kube M."/>
            <person name="Bauer M."/>
            <person name="Teeling H."/>
            <person name="Lombardot T."/>
            <person name="Ludwig W."/>
            <person name="Gade D."/>
            <person name="Beck A."/>
            <person name="Borzym K."/>
            <person name="Heitmann K."/>
            <person name="Rabus R."/>
            <person name="Schlesner H."/>
            <person name="Amann R."/>
            <person name="Reinhardt R."/>
        </authorList>
    </citation>
    <scope>NUCLEOTIDE SEQUENCE [LARGE SCALE GENOMIC DNA]</scope>
    <source>
        <strain evidence="5">DSM 10527 / NCIMB 13988 / SH1</strain>
    </source>
</reference>
<dbReference type="CDD" id="cd03809">
    <property type="entry name" value="GT4_MtfB-like"/>
    <property type="match status" value="1"/>
</dbReference>
<evidence type="ECO:0000256" key="1">
    <source>
        <dbReference type="ARBA" id="ARBA00022679"/>
    </source>
</evidence>